<dbReference type="PANTHER" id="PTHR14388">
    <property type="entry name" value="T CELL-SPECIFIC ADAPTER PROTEIN TSAD"/>
    <property type="match status" value="1"/>
</dbReference>
<accession>A0AAR2M2J2</accession>
<evidence type="ECO:0000256" key="1">
    <source>
        <dbReference type="ARBA" id="ARBA00022999"/>
    </source>
</evidence>
<proteinExistence type="predicted"/>
<organism evidence="3 4">
    <name type="scientific">Pygocentrus nattereri</name>
    <name type="common">Red-bellied piranha</name>
    <dbReference type="NCBI Taxonomy" id="42514"/>
    <lineage>
        <taxon>Eukaryota</taxon>
        <taxon>Metazoa</taxon>
        <taxon>Chordata</taxon>
        <taxon>Craniata</taxon>
        <taxon>Vertebrata</taxon>
        <taxon>Euteleostomi</taxon>
        <taxon>Actinopterygii</taxon>
        <taxon>Neopterygii</taxon>
        <taxon>Teleostei</taxon>
        <taxon>Ostariophysi</taxon>
        <taxon>Characiformes</taxon>
        <taxon>Characoidei</taxon>
        <taxon>Pygocentrus</taxon>
    </lineage>
</organism>
<keyword evidence="1" id="KW-0727">SH2 domain</keyword>
<reference evidence="3 4" key="1">
    <citation type="submission" date="2020-10" db="EMBL/GenBank/DDBJ databases">
        <title>Pygocentrus nattereri (red-bellied piranha) genome, fPygNat1, primary haplotype.</title>
        <authorList>
            <person name="Myers G."/>
            <person name="Meyer A."/>
            <person name="Karagic N."/>
            <person name="Pippel M."/>
            <person name="Winkler S."/>
            <person name="Tracey A."/>
            <person name="Wood J."/>
            <person name="Formenti G."/>
            <person name="Howe K."/>
            <person name="Fedrigo O."/>
            <person name="Jarvis E.D."/>
        </authorList>
    </citation>
    <scope>NUCLEOTIDE SEQUENCE [LARGE SCALE GENOMIC DNA]</scope>
</reference>
<dbReference type="AlphaFoldDB" id="A0AAR2M2J2"/>
<reference evidence="3" key="3">
    <citation type="submission" date="2025-09" db="UniProtKB">
        <authorList>
            <consortium name="Ensembl"/>
        </authorList>
    </citation>
    <scope>IDENTIFICATION</scope>
</reference>
<feature type="region of interest" description="Disordered" evidence="2">
    <location>
        <begin position="262"/>
        <end position="290"/>
    </location>
</feature>
<evidence type="ECO:0000256" key="2">
    <source>
        <dbReference type="SAM" id="MobiDB-lite"/>
    </source>
</evidence>
<evidence type="ECO:0000313" key="3">
    <source>
        <dbReference type="Ensembl" id="ENSPNAP00000081214.1"/>
    </source>
</evidence>
<sequence length="573" mass="64531">MVRMEEIQAAMKSRSARLKMCADKTEGTEWMERTEGGLREQVLRWFVETQASLILCNGNFPTWFHGFVPRQGQDRCRHFVINQTKEGMLVVSGDSITHNSLPELLEYFKTTPIQPFGECLISEKEVEPPSDDLYDVVHCKPSVKSGVSVQALRSLWDHRCEVTPKGPPALPPKSSTRKLISSTSIDRNNIVQMRNLPLRNALSGGHISHGMEQHSQSDQKWPSSTGTEGLHQRQRMHAWESEGFSSLDSHLQCYSEYDDHVSTSDVHHNSRSRSLPHLDEDHHHGSHTAHSLLAASPHLPFVLPKSGPVSSLSQLKEQNLPDLPDTNLMTLQPNPLYQASSGLSSGPTSHWDPHCNPQPSRLSEISSKTISEPLTPENAYQDTLEHQNTYEDLPTIQQTNLATQENTYEDLPEIQQGNLSTQENNTYEDLPEIQQGNLSTQENNTYEDLPEIQQGNLQTQENNTYEDIPATHNNTYATIKELQPKQQSSLGKKVSNQKRLYKYTASSNKQIIKNTYSLYFHRPTSGGNSNQITRRSEQAVKGPMQSEVQLDKCTSQSDVHDIIIIIIPSCICA</sequence>
<feature type="compositionally biased region" description="Polar residues" evidence="2">
    <location>
        <begin position="218"/>
        <end position="227"/>
    </location>
</feature>
<evidence type="ECO:0000313" key="4">
    <source>
        <dbReference type="Proteomes" id="UP001501920"/>
    </source>
</evidence>
<dbReference type="Proteomes" id="UP001501920">
    <property type="component" value="Chromosome 15"/>
</dbReference>
<feature type="region of interest" description="Disordered" evidence="2">
    <location>
        <begin position="340"/>
        <end position="362"/>
    </location>
</feature>
<reference evidence="3" key="2">
    <citation type="submission" date="2025-08" db="UniProtKB">
        <authorList>
            <consortium name="Ensembl"/>
        </authorList>
    </citation>
    <scope>IDENTIFICATION</scope>
</reference>
<dbReference type="PANTHER" id="PTHR14388:SF6">
    <property type="entry name" value="SH2 DOMAIN-CONTAINING PROTEIN 7"/>
    <property type="match status" value="1"/>
</dbReference>
<dbReference type="InterPro" id="IPR036860">
    <property type="entry name" value="SH2_dom_sf"/>
</dbReference>
<dbReference type="Ensembl" id="ENSPNAT00000071689.1">
    <property type="protein sequence ID" value="ENSPNAP00000081214.1"/>
    <property type="gene ID" value="ENSPNAG00000015716.2"/>
</dbReference>
<name>A0AAR2M2J2_PYGNA</name>
<feature type="region of interest" description="Disordered" evidence="2">
    <location>
        <begin position="201"/>
        <end position="237"/>
    </location>
</feature>
<dbReference type="GO" id="GO:0005737">
    <property type="term" value="C:cytoplasm"/>
    <property type="evidence" value="ECO:0007669"/>
    <property type="project" value="TreeGrafter"/>
</dbReference>
<dbReference type="SUPFAM" id="SSF55550">
    <property type="entry name" value="SH2 domain"/>
    <property type="match status" value="1"/>
</dbReference>
<keyword evidence="4" id="KW-1185">Reference proteome</keyword>
<dbReference type="GeneTree" id="ENSGT00940000160977"/>
<protein>
    <submittedName>
        <fullName evidence="3">SH2 domain containing 7</fullName>
    </submittedName>
</protein>